<evidence type="ECO:0000256" key="5">
    <source>
        <dbReference type="ARBA" id="ARBA00022989"/>
    </source>
</evidence>
<evidence type="ECO:0000313" key="8">
    <source>
        <dbReference type="EMBL" id="MDK3073178.1"/>
    </source>
</evidence>
<dbReference type="RefSeq" id="WP_284485120.1">
    <property type="nucleotide sequence ID" value="NZ_JASNJE010000008.1"/>
</dbReference>
<gene>
    <name evidence="8" type="ORF">QO034_08670</name>
</gene>
<dbReference type="EMBL" id="JASNJE010000008">
    <property type="protein sequence ID" value="MDK3073178.1"/>
    <property type="molecule type" value="Genomic_DNA"/>
</dbReference>
<comment type="caution">
    <text evidence="8">The sequence shown here is derived from an EMBL/GenBank/DDBJ whole genome shotgun (WGS) entry which is preliminary data.</text>
</comment>
<evidence type="ECO:0000256" key="3">
    <source>
        <dbReference type="ARBA" id="ARBA00022475"/>
    </source>
</evidence>
<dbReference type="Pfam" id="PF01891">
    <property type="entry name" value="CbiM"/>
    <property type="match status" value="1"/>
</dbReference>
<feature type="transmembrane region" description="Helical" evidence="7">
    <location>
        <begin position="73"/>
        <end position="104"/>
    </location>
</feature>
<feature type="transmembrane region" description="Helical" evidence="7">
    <location>
        <begin position="111"/>
        <end position="129"/>
    </location>
</feature>
<keyword evidence="3" id="KW-1003">Cell membrane</keyword>
<sequence>MHIEPGTVHGAKMALAVATATGAAGVTVRLIAAELRTRHVQSLAARSLVAMLVCLMFFEVFPHVAVGLSEVHFILGTSLLLILGVVPAAVGLAGALGLQGLFFAPPDLPKYAVNVTTLLLPLFTIRWLARKWLRGTGLVEERLFAPA</sequence>
<keyword evidence="9" id="KW-1185">Reference proteome</keyword>
<evidence type="ECO:0000256" key="1">
    <source>
        <dbReference type="ARBA" id="ARBA00004651"/>
    </source>
</evidence>
<keyword evidence="2" id="KW-0813">Transport</keyword>
<evidence type="ECO:0000256" key="7">
    <source>
        <dbReference type="SAM" id="Phobius"/>
    </source>
</evidence>
<evidence type="ECO:0000256" key="2">
    <source>
        <dbReference type="ARBA" id="ARBA00022448"/>
    </source>
</evidence>
<keyword evidence="4 7" id="KW-0812">Transmembrane</keyword>
<evidence type="ECO:0000256" key="4">
    <source>
        <dbReference type="ARBA" id="ARBA00022692"/>
    </source>
</evidence>
<evidence type="ECO:0000256" key="6">
    <source>
        <dbReference type="ARBA" id="ARBA00023136"/>
    </source>
</evidence>
<keyword evidence="6 7" id="KW-0472">Membrane</keyword>
<evidence type="ECO:0000313" key="9">
    <source>
        <dbReference type="Proteomes" id="UP001227126"/>
    </source>
</evidence>
<feature type="transmembrane region" description="Helical" evidence="7">
    <location>
        <begin position="13"/>
        <end position="31"/>
    </location>
</feature>
<protein>
    <submittedName>
        <fullName evidence="8">Energy-coupling factor ABC transporter permease</fullName>
    </submittedName>
</protein>
<proteinExistence type="predicted"/>
<feature type="transmembrane region" description="Helical" evidence="7">
    <location>
        <begin position="43"/>
        <end position="61"/>
    </location>
</feature>
<dbReference type="InterPro" id="IPR002751">
    <property type="entry name" value="CbiM/NikMN"/>
</dbReference>
<comment type="subcellular location">
    <subcellularLocation>
        <location evidence="1">Cell membrane</location>
        <topology evidence="1">Multi-pass membrane protein</topology>
    </subcellularLocation>
</comment>
<reference evidence="8 9" key="1">
    <citation type="submission" date="2023-05" db="EMBL/GenBank/DDBJ databases">
        <title>Sedimentitalea sp. nov. JM2-8.</title>
        <authorList>
            <person name="Huang J."/>
        </authorList>
    </citation>
    <scope>NUCLEOTIDE SEQUENCE [LARGE SCALE GENOMIC DNA]</scope>
    <source>
        <strain evidence="8 9">JM2-8</strain>
    </source>
</reference>
<dbReference type="Gene3D" id="1.10.1760.20">
    <property type="match status" value="1"/>
</dbReference>
<accession>A0ABT7FDI4</accession>
<name>A0ABT7FDI4_9RHOB</name>
<dbReference type="Proteomes" id="UP001227126">
    <property type="component" value="Unassembled WGS sequence"/>
</dbReference>
<organism evidence="8 9">
    <name type="scientific">Sedimentitalea xiamensis</name>
    <dbReference type="NCBI Taxonomy" id="3050037"/>
    <lineage>
        <taxon>Bacteria</taxon>
        <taxon>Pseudomonadati</taxon>
        <taxon>Pseudomonadota</taxon>
        <taxon>Alphaproteobacteria</taxon>
        <taxon>Rhodobacterales</taxon>
        <taxon>Paracoccaceae</taxon>
        <taxon>Sedimentitalea</taxon>
    </lineage>
</organism>
<keyword evidence="5 7" id="KW-1133">Transmembrane helix</keyword>